<dbReference type="Pfam" id="PF09362">
    <property type="entry name" value="DUF1996"/>
    <property type="match status" value="1"/>
</dbReference>
<keyword evidence="3" id="KW-1185">Reference proteome</keyword>
<dbReference type="OrthoDB" id="74764at2759"/>
<feature type="non-terminal residue" evidence="2">
    <location>
        <position position="234"/>
    </location>
</feature>
<comment type="caution">
    <text evidence="2">The sequence shown here is derived from an EMBL/GenBank/DDBJ whole genome shotgun (WGS) entry which is preliminary data.</text>
</comment>
<dbReference type="PANTHER" id="PTHR43662">
    <property type="match status" value="1"/>
</dbReference>
<sequence length="234" mass="25924">MSSHRPTQKTSIVLALFVVLQALRCSLVYGFIRIPCSQLVTERFDPLVTPGIVSPHVHQVVGGNAFNLTMHPTLDIPTLASCTSCRVVEDKSNYWTAVVYFRHRNGSFLRVPQMANHHTGPGLMNGGMTVYYFQPRAPTKNLTIVPFKKGFRMTVGHPSRRSLNGVDPGRTEAKATSFRCFSDPLVIGEDPPASGPQDSVGFPRDMCSAGVRSNIYFPQCWDGVIPTLRFPCRK</sequence>
<organism evidence="2 3">
    <name type="scientific">Coprinellus micaceus</name>
    <name type="common">Glistening ink-cap mushroom</name>
    <name type="synonym">Coprinus micaceus</name>
    <dbReference type="NCBI Taxonomy" id="71717"/>
    <lineage>
        <taxon>Eukaryota</taxon>
        <taxon>Fungi</taxon>
        <taxon>Dikarya</taxon>
        <taxon>Basidiomycota</taxon>
        <taxon>Agaricomycotina</taxon>
        <taxon>Agaricomycetes</taxon>
        <taxon>Agaricomycetidae</taxon>
        <taxon>Agaricales</taxon>
        <taxon>Agaricineae</taxon>
        <taxon>Psathyrellaceae</taxon>
        <taxon>Coprinellus</taxon>
    </lineage>
</organism>
<dbReference type="EMBL" id="QPFP01000090">
    <property type="protein sequence ID" value="TEB22520.1"/>
    <property type="molecule type" value="Genomic_DNA"/>
</dbReference>
<dbReference type="Proteomes" id="UP000298030">
    <property type="component" value="Unassembled WGS sequence"/>
</dbReference>
<dbReference type="InterPro" id="IPR018535">
    <property type="entry name" value="DUF1996"/>
</dbReference>
<gene>
    <name evidence="2" type="ORF">FA13DRAFT_1695108</name>
</gene>
<evidence type="ECO:0000259" key="1">
    <source>
        <dbReference type="Pfam" id="PF09362"/>
    </source>
</evidence>
<protein>
    <recommendedName>
        <fullName evidence="1">DUF1996 domain-containing protein</fullName>
    </recommendedName>
</protein>
<evidence type="ECO:0000313" key="2">
    <source>
        <dbReference type="EMBL" id="TEB22520.1"/>
    </source>
</evidence>
<accession>A0A4Y7SKX9</accession>
<dbReference type="PANTHER" id="PTHR43662:SF3">
    <property type="entry name" value="DOMAIN PROTEIN, PUTATIVE (AFU_ORTHOLOGUE AFUA_6G11970)-RELATED"/>
    <property type="match status" value="1"/>
</dbReference>
<name>A0A4Y7SKX9_COPMI</name>
<dbReference type="AlphaFoldDB" id="A0A4Y7SKX9"/>
<dbReference type="STRING" id="71717.A0A4Y7SKX9"/>
<evidence type="ECO:0000313" key="3">
    <source>
        <dbReference type="Proteomes" id="UP000298030"/>
    </source>
</evidence>
<proteinExistence type="predicted"/>
<feature type="domain" description="DUF1996" evidence="1">
    <location>
        <begin position="45"/>
        <end position="224"/>
    </location>
</feature>
<reference evidence="2 3" key="1">
    <citation type="journal article" date="2019" name="Nat. Ecol. Evol.">
        <title>Megaphylogeny resolves global patterns of mushroom evolution.</title>
        <authorList>
            <person name="Varga T."/>
            <person name="Krizsan K."/>
            <person name="Foldi C."/>
            <person name="Dima B."/>
            <person name="Sanchez-Garcia M."/>
            <person name="Sanchez-Ramirez S."/>
            <person name="Szollosi G.J."/>
            <person name="Szarkandi J.G."/>
            <person name="Papp V."/>
            <person name="Albert L."/>
            <person name="Andreopoulos W."/>
            <person name="Angelini C."/>
            <person name="Antonin V."/>
            <person name="Barry K.W."/>
            <person name="Bougher N.L."/>
            <person name="Buchanan P."/>
            <person name="Buyck B."/>
            <person name="Bense V."/>
            <person name="Catcheside P."/>
            <person name="Chovatia M."/>
            <person name="Cooper J."/>
            <person name="Damon W."/>
            <person name="Desjardin D."/>
            <person name="Finy P."/>
            <person name="Geml J."/>
            <person name="Haridas S."/>
            <person name="Hughes K."/>
            <person name="Justo A."/>
            <person name="Karasinski D."/>
            <person name="Kautmanova I."/>
            <person name="Kiss B."/>
            <person name="Kocsube S."/>
            <person name="Kotiranta H."/>
            <person name="LaButti K.M."/>
            <person name="Lechner B.E."/>
            <person name="Liimatainen K."/>
            <person name="Lipzen A."/>
            <person name="Lukacs Z."/>
            <person name="Mihaltcheva S."/>
            <person name="Morgado L.N."/>
            <person name="Niskanen T."/>
            <person name="Noordeloos M.E."/>
            <person name="Ohm R.A."/>
            <person name="Ortiz-Santana B."/>
            <person name="Ovrebo C."/>
            <person name="Racz N."/>
            <person name="Riley R."/>
            <person name="Savchenko A."/>
            <person name="Shiryaev A."/>
            <person name="Soop K."/>
            <person name="Spirin V."/>
            <person name="Szebenyi C."/>
            <person name="Tomsovsky M."/>
            <person name="Tulloss R.E."/>
            <person name="Uehling J."/>
            <person name="Grigoriev I.V."/>
            <person name="Vagvolgyi C."/>
            <person name="Papp T."/>
            <person name="Martin F.M."/>
            <person name="Miettinen O."/>
            <person name="Hibbett D.S."/>
            <person name="Nagy L.G."/>
        </authorList>
    </citation>
    <scope>NUCLEOTIDE SEQUENCE [LARGE SCALE GENOMIC DNA]</scope>
    <source>
        <strain evidence="2 3">FP101781</strain>
    </source>
</reference>